<keyword evidence="2" id="KW-1185">Reference proteome</keyword>
<reference evidence="2" key="1">
    <citation type="submission" date="2016-01" db="EMBL/GenBank/DDBJ databases">
        <authorList>
            <person name="Peeters Charlotte."/>
        </authorList>
    </citation>
    <scope>NUCLEOTIDE SEQUENCE [LARGE SCALE GENOMIC DNA]</scope>
</reference>
<dbReference type="AlphaFoldDB" id="A0A158DZA0"/>
<proteinExistence type="predicted"/>
<evidence type="ECO:0000313" key="1">
    <source>
        <dbReference type="EMBL" id="SAK99853.1"/>
    </source>
</evidence>
<accession>A0A158DZA0</accession>
<evidence type="ECO:0000313" key="2">
    <source>
        <dbReference type="Proteomes" id="UP000054624"/>
    </source>
</evidence>
<dbReference type="EMBL" id="FCOI02000077">
    <property type="protein sequence ID" value="SAK99853.1"/>
    <property type="molecule type" value="Genomic_DNA"/>
</dbReference>
<gene>
    <name evidence="1" type="ORF">AWB76_07796</name>
</gene>
<organism evidence="1 2">
    <name type="scientific">Caballeronia temeraria</name>
    <dbReference type="NCBI Taxonomy" id="1777137"/>
    <lineage>
        <taxon>Bacteria</taxon>
        <taxon>Pseudomonadati</taxon>
        <taxon>Pseudomonadota</taxon>
        <taxon>Betaproteobacteria</taxon>
        <taxon>Burkholderiales</taxon>
        <taxon>Burkholderiaceae</taxon>
        <taxon>Caballeronia</taxon>
    </lineage>
</organism>
<sequence>MQQMQKVPADGIVVGFDFDAFAVVRIVVPIEQHRAERRHQLVGDILRARHVVIVLLGQDRAEHGDAGAHDVHRMRGRGNPLERGLQVRGQAAQRLQLGLVRLQFGGVRQLAVHEQMRDFLELGRSRHIENVVAAIVQIVAGLADGAQRGIARGHARQRDGFLRLECAVCGRFGRCVVRHSL</sequence>
<protein>
    <submittedName>
        <fullName evidence="1">Uncharacterized protein</fullName>
    </submittedName>
</protein>
<dbReference type="Proteomes" id="UP000054624">
    <property type="component" value="Unassembled WGS sequence"/>
</dbReference>
<name>A0A158DZA0_9BURK</name>